<comment type="caution">
    <text evidence="2">The sequence shown here is derived from an EMBL/GenBank/DDBJ whole genome shotgun (WGS) entry which is preliminary data.</text>
</comment>
<feature type="chain" id="PRO_5036504726" evidence="1">
    <location>
        <begin position="37"/>
        <end position="71"/>
    </location>
</feature>
<name>A0A8X6H450_TRICU</name>
<evidence type="ECO:0000313" key="2">
    <source>
        <dbReference type="EMBL" id="GFR16229.1"/>
    </source>
</evidence>
<dbReference type="Proteomes" id="UP000887116">
    <property type="component" value="Unassembled WGS sequence"/>
</dbReference>
<evidence type="ECO:0000313" key="3">
    <source>
        <dbReference type="Proteomes" id="UP000887116"/>
    </source>
</evidence>
<protein>
    <submittedName>
        <fullName evidence="2">Uncharacterized protein</fullName>
    </submittedName>
</protein>
<proteinExistence type="predicted"/>
<gene>
    <name evidence="2" type="ORF">TNCT_276881</name>
</gene>
<keyword evidence="1" id="KW-0732">Signal</keyword>
<accession>A0A8X6H450</accession>
<reference evidence="2" key="1">
    <citation type="submission" date="2020-07" db="EMBL/GenBank/DDBJ databases">
        <title>Multicomponent nature underlies the extraordinary mechanical properties of spider dragline silk.</title>
        <authorList>
            <person name="Kono N."/>
            <person name="Nakamura H."/>
            <person name="Mori M."/>
            <person name="Yoshida Y."/>
            <person name="Ohtoshi R."/>
            <person name="Malay A.D."/>
            <person name="Moran D.A.P."/>
            <person name="Tomita M."/>
            <person name="Numata K."/>
            <person name="Arakawa K."/>
        </authorList>
    </citation>
    <scope>NUCLEOTIDE SEQUENCE</scope>
</reference>
<evidence type="ECO:0000256" key="1">
    <source>
        <dbReference type="SAM" id="SignalP"/>
    </source>
</evidence>
<sequence length="71" mass="7958">MDCIKIKASSFSTKMNQVIFFVLVVLLLFSVAICSSEECKFIQCDPPKCDRELVMDPSISCCPFCPEDDQA</sequence>
<dbReference type="EMBL" id="BMAO01027359">
    <property type="protein sequence ID" value="GFR16229.1"/>
    <property type="molecule type" value="Genomic_DNA"/>
</dbReference>
<keyword evidence="3" id="KW-1185">Reference proteome</keyword>
<organism evidence="2 3">
    <name type="scientific">Trichonephila clavata</name>
    <name type="common">Joro spider</name>
    <name type="synonym">Nephila clavata</name>
    <dbReference type="NCBI Taxonomy" id="2740835"/>
    <lineage>
        <taxon>Eukaryota</taxon>
        <taxon>Metazoa</taxon>
        <taxon>Ecdysozoa</taxon>
        <taxon>Arthropoda</taxon>
        <taxon>Chelicerata</taxon>
        <taxon>Arachnida</taxon>
        <taxon>Araneae</taxon>
        <taxon>Araneomorphae</taxon>
        <taxon>Entelegynae</taxon>
        <taxon>Araneoidea</taxon>
        <taxon>Nephilidae</taxon>
        <taxon>Trichonephila</taxon>
    </lineage>
</organism>
<feature type="signal peptide" evidence="1">
    <location>
        <begin position="1"/>
        <end position="36"/>
    </location>
</feature>
<dbReference type="AlphaFoldDB" id="A0A8X6H450"/>